<accession>A0ABV3ZDC1</accession>
<dbReference type="RefSeq" id="WP_369328995.1">
    <property type="nucleotide sequence ID" value="NZ_JAULBC010000002.1"/>
</dbReference>
<reference evidence="1 2" key="1">
    <citation type="submission" date="2023-07" db="EMBL/GenBank/DDBJ databases">
        <authorList>
            <person name="Lian W.-H."/>
        </authorList>
    </citation>
    <scope>NUCLEOTIDE SEQUENCE [LARGE SCALE GENOMIC DNA]</scope>
    <source>
        <strain evidence="1 2">SYSU DXS3180</strain>
    </source>
</reference>
<comment type="caution">
    <text evidence="1">The sequence shown here is derived from an EMBL/GenBank/DDBJ whole genome shotgun (WGS) entry which is preliminary data.</text>
</comment>
<evidence type="ECO:0000313" key="1">
    <source>
        <dbReference type="EMBL" id="MEX6687590.1"/>
    </source>
</evidence>
<evidence type="ECO:0008006" key="3">
    <source>
        <dbReference type="Google" id="ProtNLM"/>
    </source>
</evidence>
<proteinExistence type="predicted"/>
<protein>
    <recommendedName>
        <fullName evidence="3">Outer membrane protein beta-barrel domain-containing protein</fullName>
    </recommendedName>
</protein>
<sequence>MNYFTARMNSNEDDISLEYGKLRIFTCAFLAQTEFSKKLNHSGLFAAAGVALQKKTEDYLSQTSNDHLNKIYPTLAIRTGYMLPVHNALLSIEVNATGPYVTSNNDEEFGFYQQLEVVTQLSLGVRLIW</sequence>
<evidence type="ECO:0000313" key="2">
    <source>
        <dbReference type="Proteomes" id="UP001560573"/>
    </source>
</evidence>
<gene>
    <name evidence="1" type="ORF">QTN47_08815</name>
</gene>
<name>A0ABV3ZDC1_9BACT</name>
<dbReference type="EMBL" id="JAULBC010000002">
    <property type="protein sequence ID" value="MEX6687590.1"/>
    <property type="molecule type" value="Genomic_DNA"/>
</dbReference>
<dbReference type="Proteomes" id="UP001560573">
    <property type="component" value="Unassembled WGS sequence"/>
</dbReference>
<keyword evidence="2" id="KW-1185">Reference proteome</keyword>
<organism evidence="1 2">
    <name type="scientific">Danxiaibacter flavus</name>
    <dbReference type="NCBI Taxonomy" id="3049108"/>
    <lineage>
        <taxon>Bacteria</taxon>
        <taxon>Pseudomonadati</taxon>
        <taxon>Bacteroidota</taxon>
        <taxon>Chitinophagia</taxon>
        <taxon>Chitinophagales</taxon>
        <taxon>Chitinophagaceae</taxon>
        <taxon>Danxiaibacter</taxon>
    </lineage>
</organism>